<dbReference type="Proteomes" id="UP000641625">
    <property type="component" value="Unassembled WGS sequence"/>
</dbReference>
<reference evidence="2" key="1">
    <citation type="submission" date="2019-12" db="EMBL/GenBank/DDBJ databases">
        <title>Whole genome sequencing of Haloarcula argentinensis strain pws5.</title>
        <authorList>
            <person name="Verma D.K."/>
            <person name="Gopal K."/>
            <person name="Prasad E.S."/>
        </authorList>
    </citation>
    <scope>NUCLEOTIDE SEQUENCE</scope>
    <source>
        <strain evidence="2">Pws5</strain>
    </source>
</reference>
<feature type="compositionally biased region" description="Low complexity" evidence="1">
    <location>
        <begin position="40"/>
        <end position="54"/>
    </location>
</feature>
<evidence type="ECO:0000256" key="1">
    <source>
        <dbReference type="SAM" id="MobiDB-lite"/>
    </source>
</evidence>
<name>A0A847UPP5_HALAR</name>
<dbReference type="RefSeq" id="WP_170097539.1">
    <property type="nucleotide sequence ID" value="NZ_WOWA01000006.1"/>
</dbReference>
<evidence type="ECO:0000313" key="2">
    <source>
        <dbReference type="EMBL" id="NLV14081.1"/>
    </source>
</evidence>
<gene>
    <name evidence="2" type="ORF">GOC77_12485</name>
</gene>
<proteinExistence type="predicted"/>
<dbReference type="AlphaFoldDB" id="A0A847UPP5"/>
<evidence type="ECO:0000313" key="3">
    <source>
        <dbReference type="Proteomes" id="UP000641625"/>
    </source>
</evidence>
<feature type="region of interest" description="Disordered" evidence="1">
    <location>
        <begin position="1"/>
        <end position="71"/>
    </location>
</feature>
<sequence length="215" mass="22299">MATYTEAPAGTTAGSQTRPIPARTGTAADGETLSTERPAPQRAAAVAAGATTDTIRPRPRRPGDRADTITVSLDRPRVTRSRDHATSTNRSGVLIPAAFRPVRVSVVDPDGNPLPEVEWVMSAGVFPTAAAIDGSAQGDLPCLATTYSQFMGVARRDGGPNGVQYTWFSPAIDADGNPLQEPIGPLDDSAEIVLDPVEIKGLYAGTGADFGGMLG</sequence>
<organism evidence="2 3">
    <name type="scientific">Haloarcula argentinensis</name>
    <dbReference type="NCBI Taxonomy" id="43776"/>
    <lineage>
        <taxon>Archaea</taxon>
        <taxon>Methanobacteriati</taxon>
        <taxon>Methanobacteriota</taxon>
        <taxon>Stenosarchaea group</taxon>
        <taxon>Halobacteria</taxon>
        <taxon>Halobacteriales</taxon>
        <taxon>Haloarculaceae</taxon>
        <taxon>Haloarcula</taxon>
    </lineage>
</organism>
<comment type="caution">
    <text evidence="2">The sequence shown here is derived from an EMBL/GenBank/DDBJ whole genome shotgun (WGS) entry which is preliminary data.</text>
</comment>
<dbReference type="EMBL" id="WOWA01000006">
    <property type="protein sequence ID" value="NLV14081.1"/>
    <property type="molecule type" value="Genomic_DNA"/>
</dbReference>
<protein>
    <submittedName>
        <fullName evidence="2">Uncharacterized protein</fullName>
    </submittedName>
</protein>
<accession>A0A847UPP5</accession>